<dbReference type="PATRIC" id="fig|1423766.4.peg.1864"/>
<evidence type="ECO:0000256" key="2">
    <source>
        <dbReference type="ARBA" id="ARBA00022679"/>
    </source>
</evidence>
<comment type="caution">
    <text evidence="4">The sequence shown here is derived from an EMBL/GenBank/DDBJ whole genome shotgun (WGS) entry which is preliminary data.</text>
</comment>
<evidence type="ECO:0000256" key="1">
    <source>
        <dbReference type="ARBA" id="ARBA00022676"/>
    </source>
</evidence>
<dbReference type="SUPFAM" id="SSF53756">
    <property type="entry name" value="UDP-Glycosyltransferase/glycogen phosphorylase"/>
    <property type="match status" value="1"/>
</dbReference>
<dbReference type="Pfam" id="PF00534">
    <property type="entry name" value="Glycos_transf_1"/>
    <property type="match status" value="1"/>
</dbReference>
<keyword evidence="1" id="KW-0328">Glycosyltransferase</keyword>
<dbReference type="Proteomes" id="UP000051439">
    <property type="component" value="Unassembled WGS sequence"/>
</dbReference>
<dbReference type="PANTHER" id="PTHR12526">
    <property type="entry name" value="GLYCOSYLTRANSFERASE"/>
    <property type="match status" value="1"/>
</dbReference>
<gene>
    <name evidence="4" type="ORF">FC98_GL001801</name>
</gene>
<evidence type="ECO:0000313" key="5">
    <source>
        <dbReference type="Proteomes" id="UP000051439"/>
    </source>
</evidence>
<dbReference type="EMBL" id="AZEB01000034">
    <property type="protein sequence ID" value="KRL20223.1"/>
    <property type="molecule type" value="Genomic_DNA"/>
</dbReference>
<sequence>MYYFVNEYLYPMNSGIEHAEFKRLSLFKSMGVPAKLVTREYAPQLHRTMEKFGLQSNDVVNMFDFFQGAVNRETKKALIKDAHINPTYEIDPDSSISKVYRANLLNNRVIFMGGTFGQLDTREYFDKYQNFIKAEMWDWRGFKSSVKYYDADRKVIRDEYLDVDGNVVIEASYGGEDTSQADMTFIKLVNYKGQDYFFGNIDELYAFFLNELDKSETPGQNTFIADRPLTTYKPVLNIDSSSRKYIFMPMIQTDQKYSLALGQLNDIYTYAFDKNNIEKLSGIIVATKEQQEDVAEHIEKKIGVATPVLTLPAATVDGVQKPTAEKQNQIIFVGRLGNDKGIIRMIETFKEIHNHESDMKFLVYGYGPAEKDAKQKAKDLGIDDVVEFKGYQIDLSDAYSASKLFITPTPVDIEPLALTEAASYGLPLVAFNIAYGPSEIIRDGWNGLLFKDGETKEMAEGIVALLRDSDRMAEYSENAKKTAKKFSNGEVAKDWQKTIVK</sequence>
<evidence type="ECO:0000313" key="4">
    <source>
        <dbReference type="EMBL" id="KRL20223.1"/>
    </source>
</evidence>
<evidence type="ECO:0000259" key="3">
    <source>
        <dbReference type="Pfam" id="PF00534"/>
    </source>
</evidence>
<dbReference type="Pfam" id="PF16993">
    <property type="entry name" value="Asp1"/>
    <property type="match status" value="1"/>
</dbReference>
<reference evidence="4 5" key="1">
    <citation type="journal article" date="2015" name="Genome Announc.">
        <title>Expanding the biotechnology potential of lactobacilli through comparative genomics of 213 strains and associated genera.</title>
        <authorList>
            <person name="Sun Z."/>
            <person name="Harris H.M."/>
            <person name="McCann A."/>
            <person name="Guo C."/>
            <person name="Argimon S."/>
            <person name="Zhang W."/>
            <person name="Yang X."/>
            <person name="Jeffery I.B."/>
            <person name="Cooney J.C."/>
            <person name="Kagawa T.F."/>
            <person name="Liu W."/>
            <person name="Song Y."/>
            <person name="Salvetti E."/>
            <person name="Wrobel A."/>
            <person name="Rasinkangas P."/>
            <person name="Parkhill J."/>
            <person name="Rea M.C."/>
            <person name="O'Sullivan O."/>
            <person name="Ritari J."/>
            <person name="Douillard F.P."/>
            <person name="Paul Ross R."/>
            <person name="Yang R."/>
            <person name="Briner A.E."/>
            <person name="Felis G.E."/>
            <person name="de Vos W.M."/>
            <person name="Barrangou R."/>
            <person name="Klaenhammer T.R."/>
            <person name="Caufield P.W."/>
            <person name="Cui Y."/>
            <person name="Zhang H."/>
            <person name="O'Toole P.W."/>
        </authorList>
    </citation>
    <scope>NUCLEOTIDE SEQUENCE [LARGE SCALE GENOMIC DNA]</scope>
    <source>
        <strain evidence="4 5">DSM 19906</strain>
    </source>
</reference>
<dbReference type="InterPro" id="IPR001296">
    <property type="entry name" value="Glyco_trans_1"/>
</dbReference>
<keyword evidence="5" id="KW-1185">Reference proteome</keyword>
<dbReference type="InterPro" id="IPR022372">
    <property type="entry name" value="Accessory_SS_Asp1"/>
</dbReference>
<keyword evidence="2 4" id="KW-0808">Transferase</keyword>
<protein>
    <submittedName>
        <fullName evidence="4">Glycosyltransferase, group 1 family protein</fullName>
    </submittedName>
</protein>
<proteinExistence type="predicted"/>
<dbReference type="GO" id="GO:0015031">
    <property type="term" value="P:protein transport"/>
    <property type="evidence" value="ECO:0007669"/>
    <property type="project" value="InterPro"/>
</dbReference>
<dbReference type="AlphaFoldDB" id="A0A0R1NIU4"/>
<feature type="domain" description="Glycosyl transferase family 1" evidence="3">
    <location>
        <begin position="321"/>
        <end position="481"/>
    </location>
</feature>
<organism evidence="4 5">
    <name type="scientific">Lentilactobacillus kisonensis DSM 19906 = JCM 15041</name>
    <dbReference type="NCBI Taxonomy" id="1423766"/>
    <lineage>
        <taxon>Bacteria</taxon>
        <taxon>Bacillati</taxon>
        <taxon>Bacillota</taxon>
        <taxon>Bacilli</taxon>
        <taxon>Lactobacillales</taxon>
        <taxon>Lactobacillaceae</taxon>
        <taxon>Lentilactobacillus</taxon>
    </lineage>
</organism>
<dbReference type="GO" id="GO:0016757">
    <property type="term" value="F:glycosyltransferase activity"/>
    <property type="evidence" value="ECO:0007669"/>
    <property type="project" value="UniProtKB-KW"/>
</dbReference>
<accession>A0A0R1NIU4</accession>
<dbReference type="PANTHER" id="PTHR12526:SF629">
    <property type="entry name" value="TEICHURONIC ACID BIOSYNTHESIS GLYCOSYLTRANSFERASE TUAH-RELATED"/>
    <property type="match status" value="1"/>
</dbReference>
<dbReference type="RefSeq" id="WP_040470753.1">
    <property type="nucleotide sequence ID" value="NZ_AZEB01000034.1"/>
</dbReference>
<dbReference type="Gene3D" id="3.40.50.2000">
    <property type="entry name" value="Glycogen Phosphorylase B"/>
    <property type="match status" value="3"/>
</dbReference>
<name>A0A0R1NIU4_9LACO</name>